<name>A0ABR4Z5I9_9NOCA</name>
<evidence type="ECO:0000259" key="1">
    <source>
        <dbReference type="Pfam" id="PF13518"/>
    </source>
</evidence>
<dbReference type="RefSeq" id="WP_052281278.1">
    <property type="nucleotide sequence ID" value="NZ_BDCI01000031.1"/>
</dbReference>
<comment type="caution">
    <text evidence="2">The sequence shown here is derived from an EMBL/GenBank/DDBJ whole genome shotgun (WGS) entry which is preliminary data.</text>
</comment>
<reference evidence="2 3" key="1">
    <citation type="journal article" date="2014" name="Int. J. Syst. Evol. Microbiol.">
        <title>Nocardia vulneris sp. nov., isolated from wounds of human patients in North America.</title>
        <authorList>
            <person name="Lasker B.A."/>
            <person name="Bell M."/>
            <person name="Klenk H.P."/>
            <person name="Sproer C."/>
            <person name="Schumann C."/>
            <person name="Schumann P."/>
            <person name="Brown J.M."/>
        </authorList>
    </citation>
    <scope>NUCLEOTIDE SEQUENCE [LARGE SCALE GENOMIC DNA]</scope>
    <source>
        <strain evidence="2 3">W9851</strain>
    </source>
</reference>
<dbReference type="InterPro" id="IPR010921">
    <property type="entry name" value="Trp_repressor/repl_initiator"/>
</dbReference>
<dbReference type="Proteomes" id="UP000031364">
    <property type="component" value="Unassembled WGS sequence"/>
</dbReference>
<evidence type="ECO:0000313" key="3">
    <source>
        <dbReference type="Proteomes" id="UP000031364"/>
    </source>
</evidence>
<organism evidence="2 3">
    <name type="scientific">Nocardia vulneris</name>
    <dbReference type="NCBI Taxonomy" id="1141657"/>
    <lineage>
        <taxon>Bacteria</taxon>
        <taxon>Bacillati</taxon>
        <taxon>Actinomycetota</taxon>
        <taxon>Actinomycetes</taxon>
        <taxon>Mycobacteriales</taxon>
        <taxon>Nocardiaceae</taxon>
        <taxon>Nocardia</taxon>
    </lineage>
</organism>
<gene>
    <name evidence="2" type="ORF">FG87_36805</name>
</gene>
<dbReference type="EMBL" id="JNFP01000068">
    <property type="protein sequence ID" value="KIA60463.1"/>
    <property type="molecule type" value="Genomic_DNA"/>
</dbReference>
<sequence>MSRSAKSRIPVEDKLRIVLSVFRGEMSVSEAARRRGVSAVAVSKWKQAFLEAGAKALEPRPSGPAGARGGAEERRLRIENEQLKLALAEATVQLRIHRHGGVERVPSPTSKP</sequence>
<dbReference type="InterPro" id="IPR055247">
    <property type="entry name" value="InsJ-like_HTH"/>
</dbReference>
<evidence type="ECO:0000313" key="2">
    <source>
        <dbReference type="EMBL" id="KIA60463.1"/>
    </source>
</evidence>
<feature type="domain" description="Insertion element IS150 protein InsJ-like helix-turn-helix" evidence="1">
    <location>
        <begin position="14"/>
        <end position="64"/>
    </location>
</feature>
<dbReference type="SUPFAM" id="SSF48295">
    <property type="entry name" value="TrpR-like"/>
    <property type="match status" value="1"/>
</dbReference>
<accession>A0ABR4Z5I9</accession>
<proteinExistence type="predicted"/>
<protein>
    <recommendedName>
        <fullName evidence="1">Insertion element IS150 protein InsJ-like helix-turn-helix domain-containing protein</fullName>
    </recommendedName>
</protein>
<dbReference type="InterPro" id="IPR036388">
    <property type="entry name" value="WH-like_DNA-bd_sf"/>
</dbReference>
<keyword evidence="3" id="KW-1185">Reference proteome</keyword>
<dbReference type="Pfam" id="PF13518">
    <property type="entry name" value="HTH_28"/>
    <property type="match status" value="1"/>
</dbReference>
<dbReference type="Gene3D" id="1.10.10.10">
    <property type="entry name" value="Winged helix-like DNA-binding domain superfamily/Winged helix DNA-binding domain"/>
    <property type="match status" value="1"/>
</dbReference>